<keyword evidence="1" id="KW-0694">RNA-binding</keyword>
<feature type="compositionally biased region" description="Low complexity" evidence="2">
    <location>
        <begin position="236"/>
        <end position="248"/>
    </location>
</feature>
<accession>A0A6B2LEC4</accession>
<proteinExistence type="predicted"/>
<feature type="compositionally biased region" description="Low complexity" evidence="2">
    <location>
        <begin position="148"/>
        <end position="159"/>
    </location>
</feature>
<organism evidence="4">
    <name type="scientific">Arcella intermedia</name>
    <dbReference type="NCBI Taxonomy" id="1963864"/>
    <lineage>
        <taxon>Eukaryota</taxon>
        <taxon>Amoebozoa</taxon>
        <taxon>Tubulinea</taxon>
        <taxon>Elardia</taxon>
        <taxon>Arcellinida</taxon>
        <taxon>Sphaerothecina</taxon>
        <taxon>Arcellidae</taxon>
        <taxon>Arcella</taxon>
    </lineage>
</organism>
<dbReference type="Pfam" id="PF00076">
    <property type="entry name" value="RRM_1"/>
    <property type="match status" value="1"/>
</dbReference>
<feature type="domain" description="RRM" evidence="3">
    <location>
        <begin position="5"/>
        <end position="83"/>
    </location>
</feature>
<dbReference type="InterPro" id="IPR000504">
    <property type="entry name" value="RRM_dom"/>
</dbReference>
<name>A0A6B2LEC4_9EUKA</name>
<sequence length="259" mass="28214">MSKVTTLYVSNLSTTIQEDVLRIFFSQFGDITKCVIVKNPHTGEPRGFAFIQFKERASCDSALEGLNEVEFAGQKLAVVLAKPPLEGVVKRKVGKNFNRGGKTWTPGMNFSGAAGPVPPFSGPNSTTGGNFGGGLGAARGGRGRRGRGFQQGTWSQTSGTWGGSGNWNQNTSWNQNTPTWNQTTTSWNQPQVSNPWNQTSTNWNQSGFNPGFSNQFGSMTSFNQPFTPSTTYGSYPVQNPPQQSQQNPARYAPYYTNNN</sequence>
<feature type="region of interest" description="Disordered" evidence="2">
    <location>
        <begin position="137"/>
        <end position="164"/>
    </location>
</feature>
<dbReference type="InterPro" id="IPR050441">
    <property type="entry name" value="RBM"/>
</dbReference>
<dbReference type="AlphaFoldDB" id="A0A6B2LEC4"/>
<feature type="region of interest" description="Disordered" evidence="2">
    <location>
        <begin position="222"/>
        <end position="259"/>
    </location>
</feature>
<dbReference type="GO" id="GO:0003723">
    <property type="term" value="F:RNA binding"/>
    <property type="evidence" value="ECO:0007669"/>
    <property type="project" value="UniProtKB-UniRule"/>
</dbReference>
<protein>
    <recommendedName>
        <fullName evidence="3">RRM domain-containing protein</fullName>
    </recommendedName>
</protein>
<dbReference type="EMBL" id="GIBP01006385">
    <property type="protein sequence ID" value="NDV35354.1"/>
    <property type="molecule type" value="Transcribed_RNA"/>
</dbReference>
<dbReference type="CDD" id="cd00590">
    <property type="entry name" value="RRM_SF"/>
    <property type="match status" value="1"/>
</dbReference>
<dbReference type="PROSITE" id="PS50102">
    <property type="entry name" value="RRM"/>
    <property type="match status" value="1"/>
</dbReference>
<evidence type="ECO:0000256" key="2">
    <source>
        <dbReference type="SAM" id="MobiDB-lite"/>
    </source>
</evidence>
<evidence type="ECO:0000256" key="1">
    <source>
        <dbReference type="PROSITE-ProRule" id="PRU00176"/>
    </source>
</evidence>
<dbReference type="Gene3D" id="3.30.70.330">
    <property type="match status" value="1"/>
</dbReference>
<dbReference type="InterPro" id="IPR012677">
    <property type="entry name" value="Nucleotide-bd_a/b_plait_sf"/>
</dbReference>
<dbReference type="SUPFAM" id="SSF54928">
    <property type="entry name" value="RNA-binding domain, RBD"/>
    <property type="match status" value="1"/>
</dbReference>
<evidence type="ECO:0000259" key="3">
    <source>
        <dbReference type="PROSITE" id="PS50102"/>
    </source>
</evidence>
<reference evidence="4" key="1">
    <citation type="journal article" date="2020" name="J. Eukaryot. Microbiol.">
        <title>De novo Sequencing, Assembly and Annotation of the Transcriptome for the Free-Living Testate Amoeba Arcella intermedia.</title>
        <authorList>
            <person name="Ribeiro G.M."/>
            <person name="Porfirio-Sousa A.L."/>
            <person name="Maurer-Alcala X.X."/>
            <person name="Katz L.A."/>
            <person name="Lahr D.J.G."/>
        </authorList>
    </citation>
    <scope>NUCLEOTIDE SEQUENCE</scope>
</reference>
<evidence type="ECO:0000313" key="4">
    <source>
        <dbReference type="EMBL" id="NDV35354.1"/>
    </source>
</evidence>
<feature type="compositionally biased region" description="Polar residues" evidence="2">
    <location>
        <begin position="222"/>
        <end position="233"/>
    </location>
</feature>
<dbReference type="SMART" id="SM00360">
    <property type="entry name" value="RRM"/>
    <property type="match status" value="1"/>
</dbReference>
<dbReference type="PANTHER" id="PTHR48034">
    <property type="entry name" value="TRANSFORMER-2 SEX-DETERMINING PROTEIN-RELATED"/>
    <property type="match status" value="1"/>
</dbReference>
<dbReference type="InterPro" id="IPR035979">
    <property type="entry name" value="RBD_domain_sf"/>
</dbReference>